<protein>
    <submittedName>
        <fullName evidence="1">Mediator of RNA polymerase II transcription subunit 33B</fullName>
    </submittedName>
</protein>
<proteinExistence type="predicted"/>
<dbReference type="PANTHER" id="PTHR33739">
    <property type="entry name" value="OS07G0681500 PROTEIN"/>
    <property type="match status" value="1"/>
</dbReference>
<keyword evidence="2" id="KW-1185">Reference proteome</keyword>
<reference evidence="1 2" key="1">
    <citation type="journal article" date="2022" name="Nat. Plants">
        <title>Genomes of leafy and leafless Platanthera orchids illuminate the evolution of mycoheterotrophy.</title>
        <authorList>
            <person name="Li M.H."/>
            <person name="Liu K.W."/>
            <person name="Li Z."/>
            <person name="Lu H.C."/>
            <person name="Ye Q.L."/>
            <person name="Zhang D."/>
            <person name="Wang J.Y."/>
            <person name="Li Y.F."/>
            <person name="Zhong Z.M."/>
            <person name="Liu X."/>
            <person name="Yu X."/>
            <person name="Liu D.K."/>
            <person name="Tu X.D."/>
            <person name="Liu B."/>
            <person name="Hao Y."/>
            <person name="Liao X.Y."/>
            <person name="Jiang Y.T."/>
            <person name="Sun W.H."/>
            <person name="Chen J."/>
            <person name="Chen Y.Q."/>
            <person name="Ai Y."/>
            <person name="Zhai J.W."/>
            <person name="Wu S.S."/>
            <person name="Zhou Z."/>
            <person name="Hsiao Y.Y."/>
            <person name="Wu W.L."/>
            <person name="Chen Y.Y."/>
            <person name="Lin Y.F."/>
            <person name="Hsu J.L."/>
            <person name="Li C.Y."/>
            <person name="Wang Z.W."/>
            <person name="Zhao X."/>
            <person name="Zhong W.Y."/>
            <person name="Ma X.K."/>
            <person name="Ma L."/>
            <person name="Huang J."/>
            <person name="Chen G.Z."/>
            <person name="Huang M.Z."/>
            <person name="Huang L."/>
            <person name="Peng D.H."/>
            <person name="Luo Y.B."/>
            <person name="Zou S.Q."/>
            <person name="Chen S.P."/>
            <person name="Lan S."/>
            <person name="Tsai W.C."/>
            <person name="Van de Peer Y."/>
            <person name="Liu Z.J."/>
        </authorList>
    </citation>
    <scope>NUCLEOTIDE SEQUENCE [LARGE SCALE GENOMIC DNA]</scope>
    <source>
        <strain evidence="1">Lor288</strain>
    </source>
</reference>
<dbReference type="Proteomes" id="UP001412067">
    <property type="component" value="Unassembled WGS sequence"/>
</dbReference>
<comment type="caution">
    <text evidence="1">The sequence shown here is derived from an EMBL/GenBank/DDBJ whole genome shotgun (WGS) entry which is preliminary data.</text>
</comment>
<sequence length="359" mass="40229">MSNKMHRKLFLTCKSNRRIMVSVDDALHLSEKFGVQASETGLLVVEFVFYIVWQLLDAILEDEGLLELTPEKKFRWPVRAQDMDTDGEGYCQRNGYGEKLQKINSAKSIELILQFMQHKVTSKLLSLARENMYEKMHDFRAIDRRIPISPAELTLSPSSRLSTAVGSRRLGVASSSRSTRRSLPISSQIIAGFFPPPESFVVGVRCATLPSRRILSAKGGQSTSPLCVFRPRQPSFSADPTLDWSFLLHLSRTNIYIACIILEKHALSYLVEYGSHTRACHFSGHLDDLSGITHLSPLFVSFATSSVHLSGLHETSRCAILHPPEQQIWLSGTQIQKGSENMRVPIGSFHVMKLLDGDS</sequence>
<gene>
    <name evidence="1" type="primary">MED33B</name>
    <name evidence="1" type="ORF">KSP40_PGU002299</name>
</gene>
<dbReference type="InterPro" id="IPR039638">
    <property type="entry name" value="MED33A/B"/>
</dbReference>
<evidence type="ECO:0000313" key="2">
    <source>
        <dbReference type="Proteomes" id="UP001412067"/>
    </source>
</evidence>
<organism evidence="1 2">
    <name type="scientific">Platanthera guangdongensis</name>
    <dbReference type="NCBI Taxonomy" id="2320717"/>
    <lineage>
        <taxon>Eukaryota</taxon>
        <taxon>Viridiplantae</taxon>
        <taxon>Streptophyta</taxon>
        <taxon>Embryophyta</taxon>
        <taxon>Tracheophyta</taxon>
        <taxon>Spermatophyta</taxon>
        <taxon>Magnoliopsida</taxon>
        <taxon>Liliopsida</taxon>
        <taxon>Asparagales</taxon>
        <taxon>Orchidaceae</taxon>
        <taxon>Orchidoideae</taxon>
        <taxon>Orchideae</taxon>
        <taxon>Orchidinae</taxon>
        <taxon>Platanthera</taxon>
    </lineage>
</organism>
<dbReference type="PANTHER" id="PTHR33739:SF5">
    <property type="entry name" value="MEDIATOR OF RNA POLYMERASE II TRANSCRIPTION SUBUNIT 33A"/>
    <property type="match status" value="1"/>
</dbReference>
<accession>A0ABR2MR15</accession>
<dbReference type="EMBL" id="JBBWWR010000005">
    <property type="protein sequence ID" value="KAK8966610.1"/>
    <property type="molecule type" value="Genomic_DNA"/>
</dbReference>
<name>A0ABR2MR15_9ASPA</name>
<evidence type="ECO:0000313" key="1">
    <source>
        <dbReference type="EMBL" id="KAK8966610.1"/>
    </source>
</evidence>